<evidence type="ECO:0000313" key="5">
    <source>
        <dbReference type="Proteomes" id="UP001223586"/>
    </source>
</evidence>
<comment type="caution">
    <text evidence="4">The sequence shown here is derived from an EMBL/GenBank/DDBJ whole genome shotgun (WGS) entry which is preliminary data.</text>
</comment>
<dbReference type="SUPFAM" id="SSF53807">
    <property type="entry name" value="Helical backbone' metal receptor"/>
    <property type="match status" value="1"/>
</dbReference>
<dbReference type="InterPro" id="IPR050902">
    <property type="entry name" value="ABC_Transporter_SBP"/>
</dbReference>
<dbReference type="Proteomes" id="UP001223586">
    <property type="component" value="Unassembled WGS sequence"/>
</dbReference>
<reference evidence="4 5" key="1">
    <citation type="submission" date="2023-07" db="EMBL/GenBank/DDBJ databases">
        <title>Genomic Encyclopedia of Type Strains, Phase IV (KMG-IV): sequencing the most valuable type-strain genomes for metagenomic binning, comparative biology and taxonomic classification.</title>
        <authorList>
            <person name="Goeker M."/>
        </authorList>
    </citation>
    <scope>NUCLEOTIDE SEQUENCE [LARGE SCALE GENOMIC DNA]</scope>
    <source>
        <strain evidence="4 5">DSM 23837</strain>
    </source>
</reference>
<organism evidence="4 5">
    <name type="scientific">Bacillus chungangensis</name>
    <dbReference type="NCBI Taxonomy" id="587633"/>
    <lineage>
        <taxon>Bacteria</taxon>
        <taxon>Bacillati</taxon>
        <taxon>Bacillota</taxon>
        <taxon>Bacilli</taxon>
        <taxon>Bacillales</taxon>
        <taxon>Bacillaceae</taxon>
        <taxon>Bacillus</taxon>
    </lineage>
</organism>
<name>A0ABT9WTF3_9BACI</name>
<feature type="domain" description="Fe/B12 periplasmic-binding" evidence="3">
    <location>
        <begin position="64"/>
        <end position="341"/>
    </location>
</feature>
<dbReference type="Pfam" id="PF01497">
    <property type="entry name" value="Peripla_BP_2"/>
    <property type="match status" value="1"/>
</dbReference>
<sequence>MKKYGYLATLALTAMLTACGSQEGESVSKPSAESSKSEVQTTVEEKVVTDQLGREVTVPGSIERVVTGGILPYFSTWYVATNSTKEIVGMHPNSFNAAKNSILAKISPDVLKANTSFVQNGEVNVEELMKINPQLYVEIATDENSINKITEAGIPVVAVKAIDAAAAEPLATFNSWLTLTSQITGTTDRADRFLEEGKKVQAELDDKLKDVATQDKPRAMILHMHNDKSITVGGKNFFGNQWLNATGAIDVAENDVNGRKEVNMEQIYAWNPDIIYITNFTETQPEDLLKNKVNGQDWSQVKAVQEGKVYKIPLGIYRWFPPSGDAPLMLKWLAQKNHPALFDYKIEEEIKAYYKNFYEFDISDKEINSILNPSSDAAKY</sequence>
<dbReference type="Gene3D" id="3.40.50.1980">
    <property type="entry name" value="Nitrogenase molybdenum iron protein domain"/>
    <property type="match status" value="2"/>
</dbReference>
<evidence type="ECO:0000313" key="4">
    <source>
        <dbReference type="EMBL" id="MDQ0176573.1"/>
    </source>
</evidence>
<dbReference type="RefSeq" id="WP_307229816.1">
    <property type="nucleotide sequence ID" value="NZ_JAUSTT010000013.1"/>
</dbReference>
<feature type="region of interest" description="Disordered" evidence="2">
    <location>
        <begin position="23"/>
        <end position="42"/>
    </location>
</feature>
<dbReference type="InterPro" id="IPR002491">
    <property type="entry name" value="ABC_transptr_periplasmic_BD"/>
</dbReference>
<evidence type="ECO:0000256" key="2">
    <source>
        <dbReference type="SAM" id="MobiDB-lite"/>
    </source>
</evidence>
<gene>
    <name evidence="4" type="ORF">J2S08_002417</name>
</gene>
<dbReference type="PANTHER" id="PTHR30535">
    <property type="entry name" value="VITAMIN B12-BINDING PROTEIN"/>
    <property type="match status" value="1"/>
</dbReference>
<feature type="compositionally biased region" description="Low complexity" evidence="2">
    <location>
        <begin position="25"/>
        <end position="42"/>
    </location>
</feature>
<keyword evidence="5" id="KW-1185">Reference proteome</keyword>
<comment type="similarity">
    <text evidence="1">Belongs to the bacterial solute-binding protein 8 family.</text>
</comment>
<dbReference type="Gene3D" id="1.20.58.2180">
    <property type="match status" value="1"/>
</dbReference>
<protein>
    <submittedName>
        <fullName evidence="4">Iron complex transport system substrate-binding protein</fullName>
    </submittedName>
</protein>
<dbReference type="PROSITE" id="PS51257">
    <property type="entry name" value="PROKAR_LIPOPROTEIN"/>
    <property type="match status" value="1"/>
</dbReference>
<evidence type="ECO:0000259" key="3">
    <source>
        <dbReference type="PROSITE" id="PS50983"/>
    </source>
</evidence>
<dbReference type="PANTHER" id="PTHR30535:SF34">
    <property type="entry name" value="MOLYBDATE-BINDING PROTEIN MOLA"/>
    <property type="match status" value="1"/>
</dbReference>
<evidence type="ECO:0000256" key="1">
    <source>
        <dbReference type="ARBA" id="ARBA00008814"/>
    </source>
</evidence>
<dbReference type="EMBL" id="JAUSTT010000013">
    <property type="protein sequence ID" value="MDQ0176573.1"/>
    <property type="molecule type" value="Genomic_DNA"/>
</dbReference>
<dbReference type="PROSITE" id="PS50983">
    <property type="entry name" value="FE_B12_PBP"/>
    <property type="match status" value="1"/>
</dbReference>
<proteinExistence type="inferred from homology"/>
<accession>A0ABT9WTF3</accession>